<dbReference type="EMBL" id="AFZX01000010">
    <property type="protein sequence ID" value="EHL08993.1"/>
    <property type="molecule type" value="Genomic_DNA"/>
</dbReference>
<proteinExistence type="predicted"/>
<name>G9XHJ1_DESHA</name>
<dbReference type="HOGENOM" id="CLU_1535677_0_0_9"/>
<protein>
    <submittedName>
        <fullName evidence="1">Uncharacterized protein</fullName>
    </submittedName>
</protein>
<sequence>LTQYLSYKEGLKMLTEEHLQDAVKCDGSRARCNKCSLLSFNGAEDCIKRLAETAIKLKAELETEKNLHHKYEKLALKNAMGYDEVKAERDKAVDRLQISPYGDDLIDQLEESIGHHKFHLETLQAERDAAVKDLTYIHCAGRYGCEICLNNDVCKRQDTQIGKCIDFKWRGIKE</sequence>
<dbReference type="AlphaFoldDB" id="G9XHJ1"/>
<evidence type="ECO:0000313" key="1">
    <source>
        <dbReference type="EMBL" id="EHL08993.1"/>
    </source>
</evidence>
<organism evidence="1 2">
    <name type="scientific">Desulfitobacterium hafniense DP7</name>
    <dbReference type="NCBI Taxonomy" id="537010"/>
    <lineage>
        <taxon>Bacteria</taxon>
        <taxon>Bacillati</taxon>
        <taxon>Bacillota</taxon>
        <taxon>Clostridia</taxon>
        <taxon>Eubacteriales</taxon>
        <taxon>Desulfitobacteriaceae</taxon>
        <taxon>Desulfitobacterium</taxon>
    </lineage>
</organism>
<dbReference type="RefSeq" id="WP_005808538.1">
    <property type="nucleotide sequence ID" value="NZ_JH414441.1"/>
</dbReference>
<reference evidence="1 2" key="1">
    <citation type="submission" date="2011-08" db="EMBL/GenBank/DDBJ databases">
        <authorList>
            <person name="Weinstock G."/>
            <person name="Sodergren E."/>
            <person name="Clifton S."/>
            <person name="Fulton L."/>
            <person name="Fulton B."/>
            <person name="Courtney L."/>
            <person name="Fronick C."/>
            <person name="Harrison M."/>
            <person name="Strong C."/>
            <person name="Farmer C."/>
            <person name="Delahaunty K."/>
            <person name="Markovic C."/>
            <person name="Hall O."/>
            <person name="Minx P."/>
            <person name="Tomlinson C."/>
            <person name="Mitreva M."/>
            <person name="Hou S."/>
            <person name="Chen J."/>
            <person name="Wollam A."/>
            <person name="Pepin K.H."/>
            <person name="Johnson M."/>
            <person name="Bhonagiri V."/>
            <person name="Zhang X."/>
            <person name="Suruliraj S."/>
            <person name="Warren W."/>
            <person name="Chinwalla A."/>
            <person name="Mardis E.R."/>
            <person name="Wilson R.K."/>
        </authorList>
    </citation>
    <scope>NUCLEOTIDE SEQUENCE [LARGE SCALE GENOMIC DNA]</scope>
    <source>
        <strain evidence="1 2">DP7</strain>
    </source>
</reference>
<dbReference type="Proteomes" id="UP000004416">
    <property type="component" value="Unassembled WGS sequence"/>
</dbReference>
<gene>
    <name evidence="1" type="ORF">HMPREF0322_00416</name>
</gene>
<accession>G9XHJ1</accession>
<evidence type="ECO:0000313" key="2">
    <source>
        <dbReference type="Proteomes" id="UP000004416"/>
    </source>
</evidence>
<feature type="non-terminal residue" evidence="1">
    <location>
        <position position="1"/>
    </location>
</feature>
<comment type="caution">
    <text evidence="1">The sequence shown here is derived from an EMBL/GenBank/DDBJ whole genome shotgun (WGS) entry which is preliminary data.</text>
</comment>